<dbReference type="Gene3D" id="2.130.10.10">
    <property type="entry name" value="YVTN repeat-like/Quinoprotein amine dehydrogenase"/>
    <property type="match status" value="2"/>
</dbReference>
<dbReference type="EMBL" id="VSLD01000001">
    <property type="protein sequence ID" value="TYD00396.1"/>
    <property type="molecule type" value="Genomic_DNA"/>
</dbReference>
<dbReference type="OrthoDB" id="256225at2"/>
<feature type="domain" description="Pyrrolo-quinoline quinone repeat" evidence="1">
    <location>
        <begin position="189"/>
        <end position="242"/>
    </location>
</feature>
<dbReference type="InterPro" id="IPR011047">
    <property type="entry name" value="Quinoprotein_ADH-like_sf"/>
</dbReference>
<evidence type="ECO:0000313" key="3">
    <source>
        <dbReference type="Proteomes" id="UP000323410"/>
    </source>
</evidence>
<keyword evidence="3" id="KW-1185">Reference proteome</keyword>
<evidence type="ECO:0000259" key="1">
    <source>
        <dbReference type="Pfam" id="PF13360"/>
    </source>
</evidence>
<dbReference type="InterPro" id="IPR002372">
    <property type="entry name" value="PQQ_rpt_dom"/>
</dbReference>
<organism evidence="2 3">
    <name type="scientific">Arthrobacter echini</name>
    <dbReference type="NCBI Taxonomy" id="1529066"/>
    <lineage>
        <taxon>Bacteria</taxon>
        <taxon>Bacillati</taxon>
        <taxon>Actinomycetota</taxon>
        <taxon>Actinomycetes</taxon>
        <taxon>Micrococcales</taxon>
        <taxon>Micrococcaceae</taxon>
        <taxon>Arthrobacter</taxon>
    </lineage>
</organism>
<protein>
    <submittedName>
        <fullName evidence="2">PQQ-like beta-propeller repeat protein</fullName>
    </submittedName>
</protein>
<dbReference type="PANTHER" id="PTHR34512:SF30">
    <property type="entry name" value="OUTER MEMBRANE PROTEIN ASSEMBLY FACTOR BAMB"/>
    <property type="match status" value="1"/>
</dbReference>
<dbReference type="Pfam" id="PF13360">
    <property type="entry name" value="PQQ_2"/>
    <property type="match status" value="3"/>
</dbReference>
<evidence type="ECO:0000313" key="2">
    <source>
        <dbReference type="EMBL" id="TYD00396.1"/>
    </source>
</evidence>
<dbReference type="AlphaFoldDB" id="A0A5D0XUM6"/>
<dbReference type="SMART" id="SM00564">
    <property type="entry name" value="PQQ"/>
    <property type="match status" value="7"/>
</dbReference>
<comment type="caution">
    <text evidence="2">The sequence shown here is derived from an EMBL/GenBank/DDBJ whole genome shotgun (WGS) entry which is preliminary data.</text>
</comment>
<proteinExistence type="predicted"/>
<dbReference type="SUPFAM" id="SSF50998">
    <property type="entry name" value="Quinoprotein alcohol dehydrogenase-like"/>
    <property type="match status" value="2"/>
</dbReference>
<dbReference type="InterPro" id="IPR015943">
    <property type="entry name" value="WD40/YVTN_repeat-like_dom_sf"/>
</dbReference>
<feature type="domain" description="Pyrrolo-quinoline quinone repeat" evidence="1">
    <location>
        <begin position="115"/>
        <end position="166"/>
    </location>
</feature>
<sequence>MVVLLLDCSSGVPQHLLVYLIMPRPALPRIRVLLSWSNAPRDGYIPEMTFIRLIAATAALLGIVALGLVLDTPRVVESSEWTQYRSAATNNASVTSGLTEIRTGAIATANQVRSTPVIAAGKMFVGNHDSGELQAFDLVTGALIWQQKAPNWVHSEMIYQDGRIYVGFGNRLEPEWEPGDNRVRGLGESGLLSLDAATGKPLWRYDTEGAVMPTPALVDGSLYAVTGDKHLYELDPDTGEERTVEALPNWVSMSSPAAADGVLYFGGGSTTPSRVYAYDTEAKDFAWRTEIPAATAGLDDVPPAVADGLVVTTLMHAVRDDADEIVGETHELLALDAATGEIAWRHDLGSGPVGSNNRSGAPMIDEGTVFVGSPTTKESYAYDLQSGEQLWHAPTGAVKGAPATNGRSVYFGTVKGAVFALDPRTGEIQGRVDLDGVLAPMGPVIVDGTKLVVASQNATIYILPIGGDGGFAGAEDGTTPGS</sequence>
<gene>
    <name evidence="2" type="ORF">FQ377_02805</name>
</gene>
<accession>A0A5D0XUM6</accession>
<dbReference type="Proteomes" id="UP000323410">
    <property type="component" value="Unassembled WGS sequence"/>
</dbReference>
<reference evidence="2 3" key="1">
    <citation type="submission" date="2019-08" db="EMBL/GenBank/DDBJ databases">
        <title>Genone of Arthrobacter echini P9.</title>
        <authorList>
            <person name="Bowman J.P."/>
        </authorList>
    </citation>
    <scope>NUCLEOTIDE SEQUENCE [LARGE SCALE GENOMIC DNA]</scope>
    <source>
        <strain evidence="2 3">P9</strain>
    </source>
</reference>
<feature type="domain" description="Pyrrolo-quinoline quinone repeat" evidence="1">
    <location>
        <begin position="255"/>
        <end position="463"/>
    </location>
</feature>
<dbReference type="PANTHER" id="PTHR34512">
    <property type="entry name" value="CELL SURFACE PROTEIN"/>
    <property type="match status" value="1"/>
</dbReference>
<dbReference type="InterPro" id="IPR018391">
    <property type="entry name" value="PQQ_b-propeller_rpt"/>
</dbReference>
<name>A0A5D0XUM6_9MICC</name>